<keyword evidence="4" id="KW-0472">Membrane</keyword>
<dbReference type="SMART" id="SM00267">
    <property type="entry name" value="GGDEF"/>
    <property type="match status" value="1"/>
</dbReference>
<name>A0A451GEE5_9GAMM</name>
<feature type="transmembrane region" description="Helical" evidence="4">
    <location>
        <begin position="151"/>
        <end position="172"/>
    </location>
</feature>
<feature type="transmembrane region" description="Helical" evidence="4">
    <location>
        <begin position="184"/>
        <end position="209"/>
    </location>
</feature>
<evidence type="ECO:0000256" key="4">
    <source>
        <dbReference type="SAM" id="Phobius"/>
    </source>
</evidence>
<dbReference type="Proteomes" id="UP000288789">
    <property type="component" value="Unassembled WGS sequence"/>
</dbReference>
<reference evidence="6 7" key="1">
    <citation type="submission" date="2018-12" db="EMBL/GenBank/DDBJ databases">
        <authorList>
            <person name="Li A."/>
            <person name="Zhang M."/>
            <person name="Zhu H."/>
        </authorList>
    </citation>
    <scope>NUCLEOTIDE SEQUENCE [LARGE SCALE GENOMIC DNA]</scope>
    <source>
        <strain evidence="6 7">R04H25</strain>
    </source>
</reference>
<organism evidence="6 7">
    <name type="scientific">Pseudidiomarina gelatinasegens</name>
    <dbReference type="NCBI Taxonomy" id="2487740"/>
    <lineage>
        <taxon>Bacteria</taxon>
        <taxon>Pseudomonadati</taxon>
        <taxon>Pseudomonadota</taxon>
        <taxon>Gammaproteobacteria</taxon>
        <taxon>Alteromonadales</taxon>
        <taxon>Idiomarinaceae</taxon>
        <taxon>Pseudidiomarina</taxon>
    </lineage>
</organism>
<dbReference type="EC" id="2.7.7.65" evidence="2"/>
<feature type="transmembrane region" description="Helical" evidence="4">
    <location>
        <begin position="6"/>
        <end position="27"/>
    </location>
</feature>
<dbReference type="GO" id="GO:0043709">
    <property type="term" value="P:cell adhesion involved in single-species biofilm formation"/>
    <property type="evidence" value="ECO:0007669"/>
    <property type="project" value="TreeGrafter"/>
</dbReference>
<dbReference type="GO" id="GO:1902201">
    <property type="term" value="P:negative regulation of bacterial-type flagellum-dependent cell motility"/>
    <property type="evidence" value="ECO:0007669"/>
    <property type="project" value="TreeGrafter"/>
</dbReference>
<keyword evidence="4" id="KW-1133">Transmembrane helix</keyword>
<dbReference type="Gene3D" id="3.30.70.270">
    <property type="match status" value="1"/>
</dbReference>
<comment type="cofactor">
    <cofactor evidence="1">
        <name>Mg(2+)</name>
        <dbReference type="ChEBI" id="CHEBI:18420"/>
    </cofactor>
</comment>
<proteinExistence type="predicted"/>
<feature type="transmembrane region" description="Helical" evidence="4">
    <location>
        <begin position="119"/>
        <end position="139"/>
    </location>
</feature>
<dbReference type="EMBL" id="RSFE01000004">
    <property type="protein sequence ID" value="RWU11334.1"/>
    <property type="molecule type" value="Genomic_DNA"/>
</dbReference>
<feature type="transmembrane region" description="Helical" evidence="4">
    <location>
        <begin position="63"/>
        <end position="85"/>
    </location>
</feature>
<evidence type="ECO:0000313" key="6">
    <source>
        <dbReference type="EMBL" id="RWU11334.1"/>
    </source>
</evidence>
<evidence type="ECO:0000259" key="5">
    <source>
        <dbReference type="PROSITE" id="PS50887"/>
    </source>
</evidence>
<dbReference type="CDD" id="cd01949">
    <property type="entry name" value="GGDEF"/>
    <property type="match status" value="1"/>
</dbReference>
<evidence type="ECO:0000256" key="2">
    <source>
        <dbReference type="ARBA" id="ARBA00012528"/>
    </source>
</evidence>
<keyword evidence="7" id="KW-1185">Reference proteome</keyword>
<dbReference type="InterPro" id="IPR029787">
    <property type="entry name" value="Nucleotide_cyclase"/>
</dbReference>
<evidence type="ECO:0000313" key="7">
    <source>
        <dbReference type="Proteomes" id="UP000288789"/>
    </source>
</evidence>
<dbReference type="PANTHER" id="PTHR45138">
    <property type="entry name" value="REGULATORY COMPONENTS OF SENSORY TRANSDUCTION SYSTEM"/>
    <property type="match status" value="1"/>
</dbReference>
<dbReference type="OrthoDB" id="9813903at2"/>
<gene>
    <name evidence="6" type="ORF">EGC76_07295</name>
</gene>
<comment type="caution">
    <text evidence="6">The sequence shown here is derived from an EMBL/GenBank/DDBJ whole genome shotgun (WGS) entry which is preliminary data.</text>
</comment>
<accession>A0A451GEE5</accession>
<dbReference type="InterPro" id="IPR000160">
    <property type="entry name" value="GGDEF_dom"/>
</dbReference>
<keyword evidence="4" id="KW-0812">Transmembrane</keyword>
<dbReference type="GO" id="GO:0052621">
    <property type="term" value="F:diguanylate cyclase activity"/>
    <property type="evidence" value="ECO:0007669"/>
    <property type="project" value="UniProtKB-EC"/>
</dbReference>
<dbReference type="Pfam" id="PF00990">
    <property type="entry name" value="GGDEF"/>
    <property type="match status" value="1"/>
</dbReference>
<feature type="transmembrane region" description="Helical" evidence="4">
    <location>
        <begin position="39"/>
        <end position="57"/>
    </location>
</feature>
<dbReference type="AlphaFoldDB" id="A0A451GEE5"/>
<dbReference type="NCBIfam" id="TIGR00254">
    <property type="entry name" value="GGDEF"/>
    <property type="match status" value="1"/>
</dbReference>
<dbReference type="RefSeq" id="WP_128352340.1">
    <property type="nucleotide sequence ID" value="NZ_CAXBCQ010000029.1"/>
</dbReference>
<dbReference type="SUPFAM" id="SSF55073">
    <property type="entry name" value="Nucleotide cyclase"/>
    <property type="match status" value="1"/>
</dbReference>
<dbReference type="PANTHER" id="PTHR45138:SF9">
    <property type="entry name" value="DIGUANYLATE CYCLASE DGCM-RELATED"/>
    <property type="match status" value="1"/>
</dbReference>
<protein>
    <recommendedName>
        <fullName evidence="2">diguanylate cyclase</fullName>
        <ecNumber evidence="2">2.7.7.65</ecNumber>
    </recommendedName>
</protein>
<dbReference type="InterPro" id="IPR043128">
    <property type="entry name" value="Rev_trsase/Diguanyl_cyclase"/>
</dbReference>
<dbReference type="InterPro" id="IPR050469">
    <property type="entry name" value="Diguanylate_Cyclase"/>
</dbReference>
<feature type="domain" description="GGDEF" evidence="5">
    <location>
        <begin position="250"/>
        <end position="381"/>
    </location>
</feature>
<dbReference type="PROSITE" id="PS50887">
    <property type="entry name" value="GGDEF"/>
    <property type="match status" value="1"/>
</dbReference>
<feature type="transmembrane region" description="Helical" evidence="4">
    <location>
        <begin position="97"/>
        <end position="113"/>
    </location>
</feature>
<dbReference type="GO" id="GO:0005886">
    <property type="term" value="C:plasma membrane"/>
    <property type="evidence" value="ECO:0007669"/>
    <property type="project" value="TreeGrafter"/>
</dbReference>
<dbReference type="FunFam" id="3.30.70.270:FF:000001">
    <property type="entry name" value="Diguanylate cyclase domain protein"/>
    <property type="match status" value="1"/>
</dbReference>
<evidence type="ECO:0000256" key="1">
    <source>
        <dbReference type="ARBA" id="ARBA00001946"/>
    </source>
</evidence>
<comment type="catalytic activity">
    <reaction evidence="3">
        <text>2 GTP = 3',3'-c-di-GMP + 2 diphosphate</text>
        <dbReference type="Rhea" id="RHEA:24898"/>
        <dbReference type="ChEBI" id="CHEBI:33019"/>
        <dbReference type="ChEBI" id="CHEBI:37565"/>
        <dbReference type="ChEBI" id="CHEBI:58805"/>
        <dbReference type="EC" id="2.7.7.65"/>
    </reaction>
</comment>
<evidence type="ECO:0000256" key="3">
    <source>
        <dbReference type="ARBA" id="ARBA00034247"/>
    </source>
</evidence>
<sequence>MYIHLPTVIITTILLNLLLGAAMFVIFNALKSQKSFRTWGIACFVFAIANILAGLRFSLDAPWLTVFVADLLIILVPLLALHGLRQYQLQRSVSNRWTARIMIISAVPLYFLYQNPLQAQVLTASICAALYIYSGAYVQTIKPTPKFTRRALSVLFLVHGVLLFATAVVVAIESKASLVISSEQLITVLLIAHLLLTTATTVLFPVFVFSLNERRLLEVVNIDELTQLFNRRGFFELGSELLVKNQAQARPSCVLMLDLDRFKSINDRYGHAAGDACLRDVARIIRKHMREHDIAARIGGEEFAIALADVDRMQAEQVSRRLVERVAQQAFEFEGERIDLTVSVGGIVTTANQRDLSELLNDADSALYEAKSSGRNQFRFV</sequence>